<feature type="compositionally biased region" description="Basic residues" evidence="4">
    <location>
        <begin position="101"/>
        <end position="110"/>
    </location>
</feature>
<dbReference type="SUPFAM" id="SSF50978">
    <property type="entry name" value="WD40 repeat-like"/>
    <property type="match status" value="1"/>
</dbReference>
<evidence type="ECO:0000313" key="6">
    <source>
        <dbReference type="EMBL" id="OAQ34466.1"/>
    </source>
</evidence>
<dbReference type="InterPro" id="IPR019775">
    <property type="entry name" value="WD40_repeat_CS"/>
</dbReference>
<feature type="repeat" description="WD" evidence="3">
    <location>
        <begin position="377"/>
        <end position="419"/>
    </location>
</feature>
<evidence type="ECO:0000256" key="1">
    <source>
        <dbReference type="ARBA" id="ARBA00022574"/>
    </source>
</evidence>
<dbReference type="PANTHER" id="PTHR22847:SF637">
    <property type="entry name" value="WD REPEAT DOMAIN 5B"/>
    <property type="match status" value="1"/>
</dbReference>
<feature type="region of interest" description="Disordered" evidence="4">
    <location>
        <begin position="1087"/>
        <end position="1111"/>
    </location>
</feature>
<feature type="compositionally biased region" description="Polar residues" evidence="4">
    <location>
        <begin position="84"/>
        <end position="95"/>
    </location>
</feature>
<feature type="compositionally biased region" description="Low complexity" evidence="4">
    <location>
        <begin position="1041"/>
        <end position="1062"/>
    </location>
</feature>
<feature type="region of interest" description="Disordered" evidence="4">
    <location>
        <begin position="84"/>
        <end position="144"/>
    </location>
</feature>
<feature type="compositionally biased region" description="Polar residues" evidence="4">
    <location>
        <begin position="1"/>
        <end position="24"/>
    </location>
</feature>
<gene>
    <name evidence="6" type="ORF">K457DRAFT_14306</name>
</gene>
<dbReference type="PROSITE" id="PS00678">
    <property type="entry name" value="WD_REPEATS_1"/>
    <property type="match status" value="1"/>
</dbReference>
<feature type="compositionally biased region" description="Basic residues" evidence="4">
    <location>
        <begin position="931"/>
        <end position="943"/>
    </location>
</feature>
<reference evidence="6 7" key="1">
    <citation type="submission" date="2016-05" db="EMBL/GenBank/DDBJ databases">
        <title>Genome sequencing reveals origins of a unique bacterial endosymbiosis in the earliest lineages of terrestrial Fungi.</title>
        <authorList>
            <consortium name="DOE Joint Genome Institute"/>
            <person name="Uehling J."/>
            <person name="Gryganskyi A."/>
            <person name="Hameed K."/>
            <person name="Tschaplinski T."/>
            <person name="Misztal P."/>
            <person name="Wu S."/>
            <person name="Desiro A."/>
            <person name="Vande Pol N."/>
            <person name="Du Z.-Y."/>
            <person name="Zienkiewicz A."/>
            <person name="Zienkiewicz K."/>
            <person name="Morin E."/>
            <person name="Tisserant E."/>
            <person name="Splivallo R."/>
            <person name="Hainaut M."/>
            <person name="Henrissat B."/>
            <person name="Ohm R."/>
            <person name="Kuo A."/>
            <person name="Yan J."/>
            <person name="Lipzen A."/>
            <person name="Nolan M."/>
            <person name="Labutti K."/>
            <person name="Barry K."/>
            <person name="Goldstein A."/>
            <person name="Labbe J."/>
            <person name="Schadt C."/>
            <person name="Tuskan G."/>
            <person name="Grigoriev I."/>
            <person name="Martin F."/>
            <person name="Vilgalys R."/>
            <person name="Bonito G."/>
        </authorList>
    </citation>
    <scope>NUCLEOTIDE SEQUENCE [LARGE SCALE GENOMIC DNA]</scope>
    <source>
        <strain evidence="6 7">AG-77</strain>
    </source>
</reference>
<dbReference type="InterPro" id="IPR036322">
    <property type="entry name" value="WD40_repeat_dom_sf"/>
</dbReference>
<feature type="compositionally biased region" description="Gly residues" evidence="4">
    <location>
        <begin position="131"/>
        <end position="141"/>
    </location>
</feature>
<feature type="compositionally biased region" description="Acidic residues" evidence="4">
    <location>
        <begin position="29"/>
        <end position="57"/>
    </location>
</feature>
<dbReference type="Pfam" id="PF00400">
    <property type="entry name" value="WD40"/>
    <property type="match status" value="2"/>
</dbReference>
<organism evidence="6 7">
    <name type="scientific">Linnemannia elongata AG-77</name>
    <dbReference type="NCBI Taxonomy" id="1314771"/>
    <lineage>
        <taxon>Eukaryota</taxon>
        <taxon>Fungi</taxon>
        <taxon>Fungi incertae sedis</taxon>
        <taxon>Mucoromycota</taxon>
        <taxon>Mortierellomycotina</taxon>
        <taxon>Mortierellomycetes</taxon>
        <taxon>Mortierellales</taxon>
        <taxon>Mortierellaceae</taxon>
        <taxon>Linnemannia</taxon>
    </lineage>
</organism>
<feature type="compositionally biased region" description="Low complexity" evidence="4">
    <location>
        <begin position="118"/>
        <end position="130"/>
    </location>
</feature>
<dbReference type="SMART" id="SM00256">
    <property type="entry name" value="FBOX"/>
    <property type="match status" value="1"/>
</dbReference>
<evidence type="ECO:0000256" key="4">
    <source>
        <dbReference type="SAM" id="MobiDB-lite"/>
    </source>
</evidence>
<dbReference type="PROSITE" id="PS50082">
    <property type="entry name" value="WD_REPEATS_2"/>
    <property type="match status" value="2"/>
</dbReference>
<dbReference type="STRING" id="1314771.A0A197KCP8"/>
<feature type="domain" description="F-box" evidence="5">
    <location>
        <begin position="195"/>
        <end position="241"/>
    </location>
</feature>
<dbReference type="PROSITE" id="PS50181">
    <property type="entry name" value="FBOX"/>
    <property type="match status" value="1"/>
</dbReference>
<dbReference type="GO" id="GO:1990234">
    <property type="term" value="C:transferase complex"/>
    <property type="evidence" value="ECO:0007669"/>
    <property type="project" value="UniProtKB-ARBA"/>
</dbReference>
<dbReference type="EMBL" id="KV442017">
    <property type="protein sequence ID" value="OAQ34466.1"/>
    <property type="molecule type" value="Genomic_DNA"/>
</dbReference>
<dbReference type="InterPro" id="IPR015943">
    <property type="entry name" value="WD40/YVTN_repeat-like_dom_sf"/>
</dbReference>
<dbReference type="PANTHER" id="PTHR22847">
    <property type="entry name" value="WD40 REPEAT PROTEIN"/>
    <property type="match status" value="1"/>
</dbReference>
<keyword evidence="7" id="KW-1185">Reference proteome</keyword>
<dbReference type="PROSITE" id="PS50294">
    <property type="entry name" value="WD_REPEATS_REGION"/>
    <property type="match status" value="1"/>
</dbReference>
<name>A0A197KCP8_9FUNG</name>
<dbReference type="Gene3D" id="2.130.10.10">
    <property type="entry name" value="YVTN repeat-like/Quinoprotein amine dehydrogenase"/>
    <property type="match status" value="2"/>
</dbReference>
<dbReference type="InterPro" id="IPR001810">
    <property type="entry name" value="F-box_dom"/>
</dbReference>
<sequence length="1148" mass="126345">MSNSNQQHHQNPHLQEQQDQAQSQHTEDIPSDNESIDDNDDMDDEEMSDEDYYDPQDDLAHFHDQKLRIEESWLEWERQTSVNNRQSNGFHNFNIFQKPGSAKRRDRRGRTAQIQAQSSRPGSASSSNAGSGSGSGSGGNPGNSAAIEKLRQLGTFRPDLANSIVHSYSTLSWEAIQAAREKRLAAKAELNNTGVNVICTLPVELLSHIVSHLEPNELFVVSLVCQLFYHVVNADSCWKQAFIKFFGASVPFKRLDPKSWRGEYIKRTRLLRRWEKGRGFNIMIDPKIGQITELWAEMNNTPNQGWLLAGGLSQGVVAKCNPQLGKVQKDAVFRMIHLEVSVMTMDRHRVLWGLSTGQVSLTILSYATAGQSFQTFSGFHNGPVSCVKLVPNYLGFVLTGGADGVVRLWDVVKARTVREFRTGLSLTGANTGRIDHICCEPSSRIIAGTSGGEIYIWDVDINAIVSPIFATSNGVSSPARSTASDTTAQSTPPATPGMIVVDGEIIPEPALAPTLPKVINLPEEFKGVHYLEVDFGLGEHGLILAQAADSKVMHLYSLDTQEHLATLKSPAHLSPITAIHWDIPKHEKPMISLSNASSPKSQQTLHALYGRHDAPSLLATGDNSGNICLWYLSDIFNRKSSSAHKDLHPSQIQQETPTLSPTCVLRAHDTRVTSLFIDKLILVSGSTDGWIKAWNPVNGKLVSVLNTGYIRGREANDTTSLVNRCMVIDGIQCRGVVSVGGLIRSWDFSPGAGLAKDKYRKGAAKKPINYSAGHRTKIQNDIRHSLEETVSLKRLESQVKERQQQLHKRYNNLQGLNMVDMTDEEVVEYVMMLSKEQDDQDAAIAASELQQIEDLQQQHMLEQRLLGEFGIEGEGSSTSIAKSVSPSSAPQVNELVSEQELDEEEELVRRAIELSMLDVEPNNDDHDNHHLHSHQHHHHHHHHSEASDGPSTFASGDAHSHSHQPLEWETSQVLDVDATVSDVHVSQEDQAIVDSILKELQDEEDQARVAIEIDATKLSASSAAVADDWPSIGKSVPTPDSTSTSSLLSSSATTTTTAASTSRIEPAAQSQEPVVKKMTWSMVARTSSESSLGSTGCQGKGQGPSEKVVPVGRQPAIFRQYSQSAMQEEIEDEETQLARILSLSMVEK</sequence>
<dbReference type="InterPro" id="IPR001680">
    <property type="entry name" value="WD40_rpt"/>
</dbReference>
<proteinExistence type="predicted"/>
<keyword evidence="2" id="KW-0677">Repeat</keyword>
<dbReference type="SUPFAM" id="SSF81383">
    <property type="entry name" value="F-box domain"/>
    <property type="match status" value="1"/>
</dbReference>
<feature type="region of interest" description="Disordered" evidence="4">
    <location>
        <begin position="1"/>
        <end position="57"/>
    </location>
</feature>
<dbReference type="Proteomes" id="UP000078512">
    <property type="component" value="Unassembled WGS sequence"/>
</dbReference>
<evidence type="ECO:0000256" key="2">
    <source>
        <dbReference type="ARBA" id="ARBA00022737"/>
    </source>
</evidence>
<keyword evidence="1 3" id="KW-0853">WD repeat</keyword>
<evidence type="ECO:0000259" key="5">
    <source>
        <dbReference type="PROSITE" id="PS50181"/>
    </source>
</evidence>
<feature type="compositionally biased region" description="Polar residues" evidence="4">
    <location>
        <begin position="875"/>
        <end position="891"/>
    </location>
</feature>
<accession>A0A197KCP8</accession>
<evidence type="ECO:0000313" key="7">
    <source>
        <dbReference type="Proteomes" id="UP000078512"/>
    </source>
</evidence>
<feature type="repeat" description="WD" evidence="3">
    <location>
        <begin position="665"/>
        <end position="704"/>
    </location>
</feature>
<evidence type="ECO:0000256" key="3">
    <source>
        <dbReference type="PROSITE-ProRule" id="PRU00221"/>
    </source>
</evidence>
<protein>
    <submittedName>
        <fullName evidence="6">WD40 repeat-like protein</fullName>
    </submittedName>
</protein>
<feature type="region of interest" description="Disordered" evidence="4">
    <location>
        <begin position="1029"/>
        <end position="1075"/>
    </location>
</feature>
<dbReference type="SMART" id="SM00320">
    <property type="entry name" value="WD40"/>
    <property type="match status" value="4"/>
</dbReference>
<feature type="region of interest" description="Disordered" evidence="4">
    <location>
        <begin position="875"/>
        <end position="904"/>
    </location>
</feature>
<dbReference type="OrthoDB" id="2095648at2759"/>
<feature type="region of interest" description="Disordered" evidence="4">
    <location>
        <begin position="919"/>
        <end position="965"/>
    </location>
</feature>
<dbReference type="InterPro" id="IPR036047">
    <property type="entry name" value="F-box-like_dom_sf"/>
</dbReference>
<dbReference type="Pfam" id="PF12937">
    <property type="entry name" value="F-box-like"/>
    <property type="match status" value="1"/>
</dbReference>
<dbReference type="AlphaFoldDB" id="A0A197KCP8"/>
<dbReference type="Gene3D" id="1.20.1280.50">
    <property type="match status" value="1"/>
</dbReference>